<sequence>MGTLPGAITRRYDASYHLPAAIGFRPRHLKEGIGFADFKATFTCKADLRAGDLFLIQGWIVRTGEKSLTAR</sequence>
<gene>
    <name evidence="1" type="ORF">DFR50_11030</name>
</gene>
<evidence type="ECO:0000313" key="1">
    <source>
        <dbReference type="EMBL" id="RBP14007.1"/>
    </source>
</evidence>
<reference evidence="1 2" key="1">
    <citation type="submission" date="2018-06" db="EMBL/GenBank/DDBJ databases">
        <title>Genomic Encyclopedia of Type Strains, Phase IV (KMG-IV): sequencing the most valuable type-strain genomes for metagenomic binning, comparative biology and taxonomic classification.</title>
        <authorList>
            <person name="Goeker M."/>
        </authorList>
    </citation>
    <scope>NUCLEOTIDE SEQUENCE [LARGE SCALE GENOMIC DNA]</scope>
    <source>
        <strain evidence="1 2">DSM 24875</strain>
    </source>
</reference>
<proteinExistence type="predicted"/>
<name>A0A366FHC3_9HYPH</name>
<accession>A0A366FHC3</accession>
<dbReference type="Proteomes" id="UP000253529">
    <property type="component" value="Unassembled WGS sequence"/>
</dbReference>
<dbReference type="EMBL" id="QNRK01000010">
    <property type="protein sequence ID" value="RBP14007.1"/>
    <property type="molecule type" value="Genomic_DNA"/>
</dbReference>
<protein>
    <recommendedName>
        <fullName evidence="3">MaoC dehydratase-like protein</fullName>
    </recommendedName>
</protein>
<comment type="caution">
    <text evidence="1">The sequence shown here is derived from an EMBL/GenBank/DDBJ whole genome shotgun (WGS) entry which is preliminary data.</text>
</comment>
<keyword evidence="2" id="KW-1185">Reference proteome</keyword>
<dbReference type="AlphaFoldDB" id="A0A366FHC3"/>
<evidence type="ECO:0000313" key="2">
    <source>
        <dbReference type="Proteomes" id="UP000253529"/>
    </source>
</evidence>
<evidence type="ECO:0008006" key="3">
    <source>
        <dbReference type="Google" id="ProtNLM"/>
    </source>
</evidence>
<organism evidence="1 2">
    <name type="scientific">Roseiarcus fermentans</name>
    <dbReference type="NCBI Taxonomy" id="1473586"/>
    <lineage>
        <taxon>Bacteria</taxon>
        <taxon>Pseudomonadati</taxon>
        <taxon>Pseudomonadota</taxon>
        <taxon>Alphaproteobacteria</taxon>
        <taxon>Hyphomicrobiales</taxon>
        <taxon>Roseiarcaceae</taxon>
        <taxon>Roseiarcus</taxon>
    </lineage>
</organism>